<reference evidence="1" key="2">
    <citation type="journal article" date="2021" name="PeerJ">
        <title>Extensive microbial diversity within the chicken gut microbiome revealed by metagenomics and culture.</title>
        <authorList>
            <person name="Gilroy R."/>
            <person name="Ravi A."/>
            <person name="Getino M."/>
            <person name="Pursley I."/>
            <person name="Horton D.L."/>
            <person name="Alikhan N.F."/>
            <person name="Baker D."/>
            <person name="Gharbi K."/>
            <person name="Hall N."/>
            <person name="Watson M."/>
            <person name="Adriaenssens E.M."/>
            <person name="Foster-Nyarko E."/>
            <person name="Jarju S."/>
            <person name="Secka A."/>
            <person name="Antonio M."/>
            <person name="Oren A."/>
            <person name="Chaudhuri R.R."/>
            <person name="La Ragione R."/>
            <person name="Hildebrand F."/>
            <person name="Pallen M.J."/>
        </authorList>
    </citation>
    <scope>NUCLEOTIDE SEQUENCE</scope>
    <source>
        <strain evidence="1">CHK195-12923</strain>
    </source>
</reference>
<sequence>MKTRIKKRVMGITALALLIIFIVAVVAALSLASFVLPVTYSTAKVNMSGVQAGVQVYVSGDGVTRDESGNYTIPSDTKFEVTVINDTAVSTSLTVNGAETQLESSPNFYSGITDSNTENIEISVVTALSNERGRSLSTAYSISNSSQLLGLSKILASAAGDVTATTASIFAQYLGYFGLDNSNWYDENGNLKESYTDEAGTTKVVLTEISSAANSARSSLSTAYYRLTDDIMVNESTDLSNAANFSHGYFGLGSRRGVPFQGVFDFNGYSATMNVQVVEATPSNFIQDGSTDNYILSLGFFNHIYGDGTHACAILDADVRGTIALTAGVDDTTKNYYALVGGIAGSIGEKVVLHNVNSSVSISAQTGGVNGKTDDGVNMYAGGIFGYSGANIDSWSGVSYRGNYSEISITSRNASPTEIVSVGALAGVINNAYVDAFSATFNGANILADAITNGSAIVGGLAGVVQSTSTPFEGVATENVSCTISGVDISASGSNLAASITATKLDSDTNASLNPDTLNESRGTRIALAGGLIGLAHAEQSASGTAAQIAELTISDIDFTTAAASGALNISASTAEAGSWGIPFAGGVIGYVSSTQGGVVYAPNGLGADEAVVFSTNVAVTATQNGTGPAYAGGIFGYNTFALNGGEDFTLTEEHYSIEVVAEQSSSSSYGHTGLPQRTDLYDVCAGFYTSVLPDNFGISGFTFTVNNGYVSAQRFSGSTAVGDIAAGAMAGKVRGIGADSNTISGITLNLNSCSVNGLGYSFDSNLYYADDDLNTANSNVSYDWGDHSNNVYVGGFIGYIENYGNYGNGTNGVTYKVSDINVNFSGLHENGYTVRGIQNAVSGNRDYCAENYVGGMFGMMNGGTATELHVDGGSVSQTNIYMNGTNNPNTACVGGLIGATRIFQNSSSNSYAVTSSTVKNVHVTGRAFTNIQVGMSGVPSGAGDFDIYVGGAVGVGGAAVSGATHLFEGIVVEDCAVEAVGEEYMRTYAGGVFGGVWYNNTIAVSSCVGRDNSVISSSASYSAYSAGIAGLNSCPGDSYIEGCLVVDSTVEAISYATNQSSYAAGICALNSNGAKIRNNISNAVLNSSGGTSGHYVAGIAFSDDNADSANSNNYFVAANADSESMSGVYAFSSLSGNNLSGYNYALALTGSNQNAVQNAAVELALQSGNSSSIYNNASINFNGGVFTEDGVQILDGTTSGGRNVRLRLVGTGVNGGNVAELSLSGSDARVTGRNSGTAYAQLWVENPVDTVENKTETKTVPKENINETIGTANFEKYTVETLSLSELDYESDENTTYNITKIVITVNATEEIDRGYSFNSETKEEYLELNTENGSVDSKENGFVYFRHNLIGGGLEGEDTNTAIFTLSGGNYNEGGSYTLSYDQADLTINSINITYTIHVSSKTDRYVMLCSYPITVSPATMSSGVTVTTPDIIENNTPAEVDKDNSHNFVQDATAGTSGYTYFQIYAGENEVNGTTYAQNINIASANVYSPEVYLVTNSAYLYGFSGEYGHGLGDVVSGLQTSQVLGNSTSLSAIQSYFKATLSDDGKTISVSPILGKTTGAALVLEYETGDNQYYYVMIEVVPNAITGIGVQPAEDTPPRAVIPSTLEGSYIYVYAPGDTVRLEADLTQRFIYNLLVVDVRYTAEGLPSGVNVRPNGTVELGNVSPGSEFTVTCTAINGKAEGYITIRVANGIVIRSGTLTGAIYTAASNSDAVAGQPYSFYLDPRAGYGLNPTITIKATVNGTVLSGAVSFPVIRTDSDGTADGYYNSSENITIAGQEYTLSYSLNISSGRYTITLPALLTGLSGLSLIEIDASFDKVYSVMFDLGEWAEEPDASAVGTRYFIYQVKSGTEINKQLFTEIYDALGSELFEKVYSRTGFSFKGFYPTNSASSLNAYGTSFYSLCTAGGENDTDDKHGQSVRGSLNYYARWNYTAVVSAPENVTLKSALSEALVETDALGGGLIPIDTTHGFSFVVDGYIGTPRIDVYTVNAAGTALTPVGEDGLTVNGNIFTIADEVITGTLYIFVQPDNISVAATDTDEGSAFGSSLDLRSDGIFTVRYAYNHGAEGAYSGVQPSMLKGNLQFKFGKALPSDTRMRLFWQVNGVPVSVGEYTLTSAAEIVDASSFTSLVGASGMFDYTATADVVSEVYYLVITLPNNQTNLVGNVEVSASVGEDFAYVVKNTEYYTAVLNVNDALVGSGSTDKIDVDETPVQKENTADGEEYFTAPLAEGGSAVVNFFSAVIRSVDVNGSVYTYKVTDGAEGAPEDMRHSGKYYVWRISGENLSGLQNAIEMDGVYYVVIGDTEINEHTLDLSGIGNVTQVALMEVTNTQFPASGIVLWVSNNG</sequence>
<organism evidence="1 2">
    <name type="scientific">Candidatus Coproplasma excrementigallinarum</name>
    <dbReference type="NCBI Taxonomy" id="2840747"/>
    <lineage>
        <taxon>Bacteria</taxon>
        <taxon>Bacillati</taxon>
        <taxon>Bacillota</taxon>
        <taxon>Clostridia</taxon>
        <taxon>Eubacteriales</taxon>
        <taxon>Candidatus Coproplasma</taxon>
    </lineage>
</organism>
<evidence type="ECO:0000313" key="1">
    <source>
        <dbReference type="EMBL" id="HIU61686.1"/>
    </source>
</evidence>
<accession>A0A9D1SIR1</accession>
<protein>
    <submittedName>
        <fullName evidence="1">Uncharacterized protein</fullName>
    </submittedName>
</protein>
<comment type="caution">
    <text evidence="1">The sequence shown here is derived from an EMBL/GenBank/DDBJ whole genome shotgun (WGS) entry which is preliminary data.</text>
</comment>
<gene>
    <name evidence="1" type="ORF">IAB69_03455</name>
</gene>
<name>A0A9D1SIR1_9FIRM</name>
<dbReference type="EMBL" id="DVNE01000033">
    <property type="protein sequence ID" value="HIU61686.1"/>
    <property type="molecule type" value="Genomic_DNA"/>
</dbReference>
<proteinExistence type="predicted"/>
<evidence type="ECO:0000313" key="2">
    <source>
        <dbReference type="Proteomes" id="UP000824110"/>
    </source>
</evidence>
<reference evidence="1" key="1">
    <citation type="submission" date="2020-10" db="EMBL/GenBank/DDBJ databases">
        <authorList>
            <person name="Gilroy R."/>
        </authorList>
    </citation>
    <scope>NUCLEOTIDE SEQUENCE</scope>
    <source>
        <strain evidence="1">CHK195-12923</strain>
    </source>
</reference>
<dbReference type="Proteomes" id="UP000824110">
    <property type="component" value="Unassembled WGS sequence"/>
</dbReference>